<keyword evidence="1" id="KW-0812">Transmembrane</keyword>
<sequence>MPLLKSKISGFSLVEMMVGLAVGLIMLAGLISFFVVYNKTNFDLLKAIQLEQEMRATLDFISRDIRRVGYWDDAHEDIGDEDYCPLGYYSACPTGATPIPRFTITTGQILYSYDSDMDGAPEDYGFRRNGSVIEYLNTSWIPLTESSRTNYSTFTITPTVRSVALSGTTHLQIRELLVSLSANATGDPSISRNLIETIRIRNDEYVP</sequence>
<comment type="caution">
    <text evidence="2">The sequence shown here is derived from an EMBL/GenBank/DDBJ whole genome shotgun (WGS) entry which is preliminary data.</text>
</comment>
<evidence type="ECO:0000313" key="3">
    <source>
        <dbReference type="Proteomes" id="UP000592294"/>
    </source>
</evidence>
<name>A0A850RBG6_9GAMM</name>
<proteinExistence type="predicted"/>
<dbReference type="PROSITE" id="PS00409">
    <property type="entry name" value="PROKAR_NTER_METHYL"/>
    <property type="match status" value="1"/>
</dbReference>
<feature type="transmembrane region" description="Helical" evidence="1">
    <location>
        <begin position="12"/>
        <end position="37"/>
    </location>
</feature>
<keyword evidence="1" id="KW-0472">Membrane</keyword>
<evidence type="ECO:0000256" key="1">
    <source>
        <dbReference type="SAM" id="Phobius"/>
    </source>
</evidence>
<evidence type="ECO:0000313" key="2">
    <source>
        <dbReference type="EMBL" id="NVZ11334.1"/>
    </source>
</evidence>
<accession>A0A850RBG6</accession>
<organism evidence="2 3">
    <name type="scientific">Allochromatium humboldtianum</name>
    <dbReference type="NCBI Taxonomy" id="504901"/>
    <lineage>
        <taxon>Bacteria</taxon>
        <taxon>Pseudomonadati</taxon>
        <taxon>Pseudomonadota</taxon>
        <taxon>Gammaproteobacteria</taxon>
        <taxon>Chromatiales</taxon>
        <taxon>Chromatiaceae</taxon>
        <taxon>Allochromatium</taxon>
    </lineage>
</organism>
<dbReference type="RefSeq" id="WP_176978035.1">
    <property type="nucleotide sequence ID" value="NZ_JABZEO010000019.1"/>
</dbReference>
<reference evidence="2 3" key="1">
    <citation type="submission" date="2020-06" db="EMBL/GenBank/DDBJ databases">
        <title>Whole-genome sequence of Allochromatium humboldtianum DSM 21881, type strain.</title>
        <authorList>
            <person name="Kyndt J.A."/>
            <person name="Meyer T.E."/>
        </authorList>
    </citation>
    <scope>NUCLEOTIDE SEQUENCE [LARGE SCALE GENOMIC DNA]</scope>
    <source>
        <strain evidence="2 3">DSM 21881</strain>
    </source>
</reference>
<dbReference type="EMBL" id="JABZEO010000019">
    <property type="protein sequence ID" value="NVZ11334.1"/>
    <property type="molecule type" value="Genomic_DNA"/>
</dbReference>
<dbReference type="AlphaFoldDB" id="A0A850RBG6"/>
<dbReference type="NCBIfam" id="TIGR02532">
    <property type="entry name" value="IV_pilin_GFxxxE"/>
    <property type="match status" value="1"/>
</dbReference>
<dbReference type="Proteomes" id="UP000592294">
    <property type="component" value="Unassembled WGS sequence"/>
</dbReference>
<dbReference type="Pfam" id="PF07963">
    <property type="entry name" value="N_methyl"/>
    <property type="match status" value="1"/>
</dbReference>
<protein>
    <submittedName>
        <fullName evidence="2">Prepilin-type N-terminal cleavage/methylation domain-containing protein</fullName>
    </submittedName>
</protein>
<keyword evidence="1" id="KW-1133">Transmembrane helix</keyword>
<dbReference type="InterPro" id="IPR012902">
    <property type="entry name" value="N_methyl_site"/>
</dbReference>
<keyword evidence="3" id="KW-1185">Reference proteome</keyword>
<gene>
    <name evidence="2" type="ORF">HW932_18960</name>
</gene>